<name>A0ABV9T286_9BACT</name>
<comment type="caution">
    <text evidence="3">The sequence shown here is derived from an EMBL/GenBank/DDBJ whole genome shotgun (WGS) entry which is preliminary data.</text>
</comment>
<dbReference type="Proteomes" id="UP001595818">
    <property type="component" value="Unassembled WGS sequence"/>
</dbReference>
<gene>
    <name evidence="3" type="ORF">ACFPFU_14190</name>
</gene>
<sequence>MARKVLIYTNHFYPENFKVNEVASWLAGEGREVLVITGIPNYPSGNFHEGYGLFKNNKAKYGKVDVIRLPLVSRGSGSKIRLIVNYLTYFISTLIYTIFLSFFKKKFDTIIVHHTSPILIAIPPIIYRFFKRPNMILWDLDMWPDTLKAMGIIKSAKALDLVEIVVRWIYNKYDHILVGSKSFIIKANERTIPDKIQYFPNWAENAFQDQNILVPTHKYSFPSGFNIMYAGNIGEAQDFTNVFRAILKLKEEDINWLFVGDGRSKKWFQTKIEDSGLDSKVFFYGSHDVKYMPYFFDKASALFFSLKDEKIFSMTVPAKLQAYMASGKPIVGMISGEGAEIINNAKCGYAVKNGDFKSLANTILNLSRLDKDHRDIMGQNAKSFYEANFSSTVRKNEILRLVK</sequence>
<proteinExistence type="predicted"/>
<dbReference type="CDD" id="cd03794">
    <property type="entry name" value="GT4_WbuB-like"/>
    <property type="match status" value="1"/>
</dbReference>
<dbReference type="PANTHER" id="PTHR12526:SF609">
    <property type="entry name" value="LIPOPOLYSACCHARIDE BIOSYNTHESIS PROTEIN"/>
    <property type="match status" value="1"/>
</dbReference>
<feature type="transmembrane region" description="Helical" evidence="1">
    <location>
        <begin position="109"/>
        <end position="130"/>
    </location>
</feature>
<dbReference type="PANTHER" id="PTHR12526">
    <property type="entry name" value="GLYCOSYLTRANSFERASE"/>
    <property type="match status" value="1"/>
</dbReference>
<dbReference type="RefSeq" id="WP_377065421.1">
    <property type="nucleotide sequence ID" value="NZ_JBHSJJ010000007.1"/>
</dbReference>
<keyword evidence="4" id="KW-1185">Reference proteome</keyword>
<evidence type="ECO:0000313" key="3">
    <source>
        <dbReference type="EMBL" id="MFC4872842.1"/>
    </source>
</evidence>
<organism evidence="3 4">
    <name type="scientific">Negadavirga shengliensis</name>
    <dbReference type="NCBI Taxonomy" id="1389218"/>
    <lineage>
        <taxon>Bacteria</taxon>
        <taxon>Pseudomonadati</taxon>
        <taxon>Bacteroidota</taxon>
        <taxon>Cytophagia</taxon>
        <taxon>Cytophagales</taxon>
        <taxon>Cyclobacteriaceae</taxon>
        <taxon>Negadavirga</taxon>
    </lineage>
</organism>
<feature type="domain" description="Glycosyl transferase family 1" evidence="2">
    <location>
        <begin position="227"/>
        <end position="383"/>
    </location>
</feature>
<protein>
    <submittedName>
        <fullName evidence="3">Glycosyltransferase family 4 protein</fullName>
    </submittedName>
</protein>
<keyword evidence="1" id="KW-0472">Membrane</keyword>
<dbReference type="InterPro" id="IPR001296">
    <property type="entry name" value="Glyco_trans_1"/>
</dbReference>
<dbReference type="SUPFAM" id="SSF53756">
    <property type="entry name" value="UDP-Glycosyltransferase/glycogen phosphorylase"/>
    <property type="match status" value="1"/>
</dbReference>
<evidence type="ECO:0000259" key="2">
    <source>
        <dbReference type="Pfam" id="PF00534"/>
    </source>
</evidence>
<reference evidence="4" key="1">
    <citation type="journal article" date="2019" name="Int. J. Syst. Evol. Microbiol.">
        <title>The Global Catalogue of Microorganisms (GCM) 10K type strain sequencing project: providing services to taxonomists for standard genome sequencing and annotation.</title>
        <authorList>
            <consortium name="The Broad Institute Genomics Platform"/>
            <consortium name="The Broad Institute Genome Sequencing Center for Infectious Disease"/>
            <person name="Wu L."/>
            <person name="Ma J."/>
        </authorList>
    </citation>
    <scope>NUCLEOTIDE SEQUENCE [LARGE SCALE GENOMIC DNA]</scope>
    <source>
        <strain evidence="4">CGMCC 4.7466</strain>
    </source>
</reference>
<dbReference type="EMBL" id="JBHSJJ010000007">
    <property type="protein sequence ID" value="MFC4872842.1"/>
    <property type="molecule type" value="Genomic_DNA"/>
</dbReference>
<evidence type="ECO:0000256" key="1">
    <source>
        <dbReference type="SAM" id="Phobius"/>
    </source>
</evidence>
<feature type="transmembrane region" description="Helical" evidence="1">
    <location>
        <begin position="83"/>
        <end position="103"/>
    </location>
</feature>
<accession>A0ABV9T286</accession>
<evidence type="ECO:0000313" key="4">
    <source>
        <dbReference type="Proteomes" id="UP001595818"/>
    </source>
</evidence>
<keyword evidence="1" id="KW-1133">Transmembrane helix</keyword>
<dbReference type="Pfam" id="PF00534">
    <property type="entry name" value="Glycos_transf_1"/>
    <property type="match status" value="1"/>
</dbReference>
<dbReference type="Gene3D" id="3.40.50.2000">
    <property type="entry name" value="Glycogen Phosphorylase B"/>
    <property type="match status" value="2"/>
</dbReference>
<keyword evidence="1" id="KW-0812">Transmembrane</keyword>